<dbReference type="GO" id="GO:0008201">
    <property type="term" value="F:heparin binding"/>
    <property type="evidence" value="ECO:0007669"/>
    <property type="project" value="TreeGrafter"/>
</dbReference>
<dbReference type="InterPro" id="IPR038130">
    <property type="entry name" value="PTN/MK_C_dom_sf"/>
</dbReference>
<dbReference type="InterPro" id="IPR020090">
    <property type="entry name" value="PTN/MK_C_dom"/>
</dbReference>
<dbReference type="Pfam" id="PF01091">
    <property type="entry name" value="PTN_MK_C"/>
    <property type="match status" value="1"/>
</dbReference>
<feature type="signal peptide" evidence="1">
    <location>
        <begin position="1"/>
        <end position="22"/>
    </location>
</feature>
<name>A0A2L2YZ51_PARTP</name>
<feature type="chain" id="PRO_5014617170" description="Pleiotrophin/Midkine C-terminal domain-containing protein" evidence="1">
    <location>
        <begin position="23"/>
        <end position="180"/>
    </location>
</feature>
<dbReference type="GO" id="GO:0005576">
    <property type="term" value="C:extracellular region"/>
    <property type="evidence" value="ECO:0007669"/>
    <property type="project" value="TreeGrafter"/>
</dbReference>
<keyword evidence="1" id="KW-0732">Signal</keyword>
<evidence type="ECO:0000313" key="3">
    <source>
        <dbReference type="EMBL" id="LAA13287.1"/>
    </source>
</evidence>
<sequence>MERVVLNFIILSSCLILKTYQSEEFHHSTEDEVIFRVTRGVHSHDNECRYKKSSWSECDSSNLQRKTLNLKRGDSTCEQTKVVTRHCKKTCKYEKGEWSECETNSKVRTATLKPKSDSSCQPTRTLTKKCKKACKYNKQAAWSECDFATGKKSKVLNLKNGSPQVCEAQKKITRSCQKAS</sequence>
<protein>
    <recommendedName>
        <fullName evidence="2">Pleiotrophin/Midkine C-terminal domain-containing protein</fullName>
    </recommendedName>
</protein>
<reference evidence="3" key="1">
    <citation type="journal article" date="2016" name="Mol. Ecol. Resour.">
        <title>Evaluation of the impact of RNA preservation methods of spiders for de novo transcriptome assembly.</title>
        <authorList>
            <person name="Kono N."/>
            <person name="Nakamura H."/>
            <person name="Ito Y."/>
            <person name="Tomita M."/>
            <person name="Arakawa K."/>
        </authorList>
    </citation>
    <scope>NUCLEOTIDE SEQUENCE</scope>
    <source>
        <tissue evidence="3">Whole body</tissue>
    </source>
</reference>
<proteinExistence type="evidence at transcript level"/>
<organism evidence="3">
    <name type="scientific">Parasteatoda tepidariorum</name>
    <name type="common">Common house spider</name>
    <name type="synonym">Achaearanea tepidariorum</name>
    <dbReference type="NCBI Taxonomy" id="114398"/>
    <lineage>
        <taxon>Eukaryota</taxon>
        <taxon>Metazoa</taxon>
        <taxon>Ecdysozoa</taxon>
        <taxon>Arthropoda</taxon>
        <taxon>Chelicerata</taxon>
        <taxon>Arachnida</taxon>
        <taxon>Araneae</taxon>
        <taxon>Araneomorphae</taxon>
        <taxon>Entelegynae</taxon>
        <taxon>Araneoidea</taxon>
        <taxon>Theridiidae</taxon>
        <taxon>Parasteatoda</taxon>
    </lineage>
</organism>
<dbReference type="Gene3D" id="2.30.90.10">
    <property type="entry name" value="Heparin-binding Growth Factor, Midkine, Chain A- C-terminal Domain"/>
    <property type="match status" value="3"/>
</dbReference>
<dbReference type="GO" id="GO:0008083">
    <property type="term" value="F:growth factor activity"/>
    <property type="evidence" value="ECO:0007669"/>
    <property type="project" value="InterPro"/>
</dbReference>
<dbReference type="PANTHER" id="PTHR21050:SF1">
    <property type="entry name" value="MIDKINE AND PLEIOTROPHIN 1, ISOFORM A-RELATED"/>
    <property type="match status" value="1"/>
</dbReference>
<dbReference type="OrthoDB" id="8818336at2759"/>
<evidence type="ECO:0000259" key="2">
    <source>
        <dbReference type="Pfam" id="PF01091"/>
    </source>
</evidence>
<dbReference type="PANTHER" id="PTHR21050">
    <property type="entry name" value="MIDKINE AND PLEIOTROPHIN 1, ISOFORM A-RELATED"/>
    <property type="match status" value="1"/>
</dbReference>
<feature type="domain" description="Pleiotrophin/Midkine C-terminal" evidence="2">
    <location>
        <begin position="88"/>
        <end position="132"/>
    </location>
</feature>
<dbReference type="EMBL" id="IAAA01074183">
    <property type="protein sequence ID" value="LAA13287.1"/>
    <property type="molecule type" value="mRNA"/>
</dbReference>
<evidence type="ECO:0000256" key="1">
    <source>
        <dbReference type="SAM" id="SignalP"/>
    </source>
</evidence>
<accession>A0A2L2YZ51</accession>
<dbReference type="AlphaFoldDB" id="A0A2L2YZ51"/>
<dbReference type="GO" id="GO:0048332">
    <property type="term" value="P:mesoderm morphogenesis"/>
    <property type="evidence" value="ECO:0007669"/>
    <property type="project" value="TreeGrafter"/>
</dbReference>